<proteinExistence type="predicted"/>
<dbReference type="SUPFAM" id="SSF53807">
    <property type="entry name" value="Helical backbone' metal receptor"/>
    <property type="match status" value="1"/>
</dbReference>
<dbReference type="Proteomes" id="UP000177701">
    <property type="component" value="Unassembled WGS sequence"/>
</dbReference>
<reference evidence="3 4" key="1">
    <citation type="journal article" date="2016" name="Nat. Commun.">
        <title>Thousands of microbial genomes shed light on interconnected biogeochemical processes in an aquifer system.</title>
        <authorList>
            <person name="Anantharaman K."/>
            <person name="Brown C.T."/>
            <person name="Hug L.A."/>
            <person name="Sharon I."/>
            <person name="Castelle C.J."/>
            <person name="Probst A.J."/>
            <person name="Thomas B.C."/>
            <person name="Singh A."/>
            <person name="Wilkins M.J."/>
            <person name="Karaoz U."/>
            <person name="Brodie E.L."/>
            <person name="Williams K.H."/>
            <person name="Hubbard S.S."/>
            <person name="Banfield J.F."/>
        </authorList>
    </citation>
    <scope>NUCLEOTIDE SEQUENCE [LARGE SCALE GENOMIC DNA]</scope>
</reference>
<dbReference type="GO" id="GO:0071281">
    <property type="term" value="P:cellular response to iron ion"/>
    <property type="evidence" value="ECO:0007669"/>
    <property type="project" value="TreeGrafter"/>
</dbReference>
<dbReference type="InterPro" id="IPR050902">
    <property type="entry name" value="ABC_Transporter_SBP"/>
</dbReference>
<dbReference type="NCBIfam" id="NF038402">
    <property type="entry name" value="TroA_like"/>
    <property type="match status" value="1"/>
</dbReference>
<accession>A0A1F5ADU4</accession>
<name>A0A1F5ADU4_9BACT</name>
<evidence type="ECO:0000313" key="3">
    <source>
        <dbReference type="EMBL" id="OGD16663.1"/>
    </source>
</evidence>
<dbReference type="AlphaFoldDB" id="A0A1F5ADU4"/>
<dbReference type="InterPro" id="IPR002491">
    <property type="entry name" value="ABC_transptr_periplasmic_BD"/>
</dbReference>
<dbReference type="EMBL" id="MEYH01000027">
    <property type="protein sequence ID" value="OGD16663.1"/>
    <property type="molecule type" value="Genomic_DNA"/>
</dbReference>
<evidence type="ECO:0000256" key="1">
    <source>
        <dbReference type="ARBA" id="ARBA00022729"/>
    </source>
</evidence>
<dbReference type="Pfam" id="PF01497">
    <property type="entry name" value="Peripla_BP_2"/>
    <property type="match status" value="1"/>
</dbReference>
<keyword evidence="1" id="KW-0732">Signal</keyword>
<comment type="caution">
    <text evidence="3">The sequence shown here is derived from an EMBL/GenBank/DDBJ whole genome shotgun (WGS) entry which is preliminary data.</text>
</comment>
<gene>
    <name evidence="3" type="ORF">A2V47_08955</name>
</gene>
<organism evidence="3 4">
    <name type="scientific">Candidatus Sediminicultor quintus</name>
    <dbReference type="NCBI Taxonomy" id="1797291"/>
    <lineage>
        <taxon>Bacteria</taxon>
        <taxon>Pseudomonadati</taxon>
        <taxon>Atribacterota</taxon>
        <taxon>Candidatus Phoenicimicrobiia</taxon>
        <taxon>Candidatus Pheonicimicrobiales</taxon>
        <taxon>Candidatus Phoenicimicrobiaceae</taxon>
        <taxon>Candidatus Sediminicultor</taxon>
    </lineage>
</organism>
<feature type="domain" description="Fe/B12 periplasmic-binding" evidence="2">
    <location>
        <begin position="52"/>
        <end position="306"/>
    </location>
</feature>
<dbReference type="InterPro" id="IPR054828">
    <property type="entry name" value="Vit_B12_bind_prot"/>
</dbReference>
<dbReference type="STRING" id="1797291.A2V47_08955"/>
<evidence type="ECO:0000313" key="4">
    <source>
        <dbReference type="Proteomes" id="UP000177701"/>
    </source>
</evidence>
<protein>
    <submittedName>
        <fullName evidence="3">Cobalamin-binding protein</fullName>
    </submittedName>
</protein>
<sequence>MKIFKKSILIFIFLLFPLNLFLLMGSSITVNYPLTIIDDTGTAVTIPQEPQRIISTAPSNTEILFALGLQKKIVGITNYCNFPEETKNIEKIGEMTPLNLEKIISLYPDLILAYPGLQLKEIQRLRELGLSVIALDPLTLEDTFKSVKMIANICGISEKGSLLVDNLTQRVNIIKSKVLKIPISVRPKIFVGSTFETIFTPGAGTLFHELITLAGGENIAAGLSFWKKVSPEFVAQAEPDIIIVPVGAMNQGEESKIKRDLSQHPGWSNIPAIKNQKIFIVNEDLFYRAVPRLVDGLELLYGIFYE</sequence>
<dbReference type="PANTHER" id="PTHR30535:SF34">
    <property type="entry name" value="MOLYBDATE-BINDING PROTEIN MOLA"/>
    <property type="match status" value="1"/>
</dbReference>
<dbReference type="PROSITE" id="PS50983">
    <property type="entry name" value="FE_B12_PBP"/>
    <property type="match status" value="1"/>
</dbReference>
<dbReference type="PANTHER" id="PTHR30535">
    <property type="entry name" value="VITAMIN B12-BINDING PROTEIN"/>
    <property type="match status" value="1"/>
</dbReference>
<dbReference type="Gene3D" id="3.40.50.1980">
    <property type="entry name" value="Nitrogenase molybdenum iron protein domain"/>
    <property type="match status" value="2"/>
</dbReference>
<dbReference type="CDD" id="cd01144">
    <property type="entry name" value="BtuF"/>
    <property type="match status" value="1"/>
</dbReference>
<evidence type="ECO:0000259" key="2">
    <source>
        <dbReference type="PROSITE" id="PS50983"/>
    </source>
</evidence>